<keyword evidence="3" id="KW-1185">Reference proteome</keyword>
<dbReference type="Proteomes" id="UP001189429">
    <property type="component" value="Unassembled WGS sequence"/>
</dbReference>
<evidence type="ECO:0000313" key="2">
    <source>
        <dbReference type="EMBL" id="CAK0832098.1"/>
    </source>
</evidence>
<accession>A0ABN9SK18</accession>
<evidence type="ECO:0000256" key="1">
    <source>
        <dbReference type="SAM" id="MobiDB-lite"/>
    </source>
</evidence>
<organism evidence="2 3">
    <name type="scientific">Prorocentrum cordatum</name>
    <dbReference type="NCBI Taxonomy" id="2364126"/>
    <lineage>
        <taxon>Eukaryota</taxon>
        <taxon>Sar</taxon>
        <taxon>Alveolata</taxon>
        <taxon>Dinophyceae</taxon>
        <taxon>Prorocentrales</taxon>
        <taxon>Prorocentraceae</taxon>
        <taxon>Prorocentrum</taxon>
    </lineage>
</organism>
<evidence type="ECO:0000313" key="3">
    <source>
        <dbReference type="Proteomes" id="UP001189429"/>
    </source>
</evidence>
<comment type="caution">
    <text evidence="2">The sequence shown here is derived from an EMBL/GenBank/DDBJ whole genome shotgun (WGS) entry which is preliminary data.</text>
</comment>
<proteinExistence type="predicted"/>
<sequence length="105" mass="10934">PRELGLRAAWQALAGLPQGPDTFRGPLEAVRVVHEGAHAGFRPGVHPDQDAAAWAPVAVADVRGPQLPVVPQLHVPVPPPQDSMGPLPDGAGQLRAERVPAHLPG</sequence>
<feature type="non-terminal residue" evidence="2">
    <location>
        <position position="105"/>
    </location>
</feature>
<dbReference type="EMBL" id="CAUYUJ010011555">
    <property type="protein sequence ID" value="CAK0832098.1"/>
    <property type="molecule type" value="Genomic_DNA"/>
</dbReference>
<reference evidence="2" key="1">
    <citation type="submission" date="2023-10" db="EMBL/GenBank/DDBJ databases">
        <authorList>
            <person name="Chen Y."/>
            <person name="Shah S."/>
            <person name="Dougan E. K."/>
            <person name="Thang M."/>
            <person name="Chan C."/>
        </authorList>
    </citation>
    <scope>NUCLEOTIDE SEQUENCE [LARGE SCALE GENOMIC DNA]</scope>
</reference>
<feature type="region of interest" description="Disordered" evidence="1">
    <location>
        <begin position="70"/>
        <end position="105"/>
    </location>
</feature>
<feature type="compositionally biased region" description="Basic and acidic residues" evidence="1">
    <location>
        <begin position="95"/>
        <end position="105"/>
    </location>
</feature>
<name>A0ABN9SK18_9DINO</name>
<feature type="non-terminal residue" evidence="2">
    <location>
        <position position="1"/>
    </location>
</feature>
<gene>
    <name evidence="2" type="ORF">PCOR1329_LOCUS30206</name>
</gene>
<protein>
    <submittedName>
        <fullName evidence="2">Uncharacterized protein</fullName>
    </submittedName>
</protein>